<reference evidence="2" key="4">
    <citation type="submission" date="2025-09" db="UniProtKB">
        <authorList>
            <consortium name="Ensembl"/>
        </authorList>
    </citation>
    <scope>IDENTIFICATION</scope>
</reference>
<dbReference type="Gene3D" id="3.40.250.10">
    <property type="entry name" value="Rhodanese-like domain"/>
    <property type="match status" value="1"/>
</dbReference>
<dbReference type="PROSITE" id="PS50206">
    <property type="entry name" value="RHODANESE_3"/>
    <property type="match status" value="1"/>
</dbReference>
<dbReference type="CTD" id="100130890"/>
<dbReference type="SUPFAM" id="SSF52821">
    <property type="entry name" value="Rhodanese/Cell cycle control phosphatase"/>
    <property type="match status" value="1"/>
</dbReference>
<dbReference type="CDD" id="cd01519">
    <property type="entry name" value="RHOD_HSP67B2"/>
    <property type="match status" value="1"/>
</dbReference>
<dbReference type="RefSeq" id="XP_010900357.1">
    <property type="nucleotide sequence ID" value="XM_010902055.4"/>
</dbReference>
<dbReference type="InterPro" id="IPR036873">
    <property type="entry name" value="Rhodanese-like_dom_sf"/>
</dbReference>
<dbReference type="STRING" id="8010.ENSELUP00000022622"/>
<dbReference type="AlphaFoldDB" id="A0A3P8Z354"/>
<proteinExistence type="predicted"/>
<dbReference type="GeneTree" id="ENSGT00940000163155"/>
<dbReference type="KEGG" id="els:105028975"/>
<evidence type="ECO:0000313" key="2">
    <source>
        <dbReference type="Ensembl" id="ENSELUP00000022622.1"/>
    </source>
</evidence>
<keyword evidence="3" id="KW-1185">Reference proteome</keyword>
<accession>A0A3P8Z354</accession>
<dbReference type="Proteomes" id="UP000265140">
    <property type="component" value="Chromosome 20"/>
</dbReference>
<dbReference type="GeneID" id="105028975"/>
<dbReference type="InterPro" id="IPR001763">
    <property type="entry name" value="Rhodanese-like_dom"/>
</dbReference>
<dbReference type="Pfam" id="PF00581">
    <property type="entry name" value="Rhodanese"/>
    <property type="match status" value="1"/>
</dbReference>
<dbReference type="OMA" id="YEGSWTD"/>
<evidence type="ECO:0000259" key="1">
    <source>
        <dbReference type="PROSITE" id="PS50206"/>
    </source>
</evidence>
<protein>
    <recommendedName>
        <fullName evidence="1">Rhodanese domain-containing protein</fullName>
    </recommendedName>
</protein>
<feature type="domain" description="Rhodanese" evidence="1">
    <location>
        <begin position="78"/>
        <end position="176"/>
    </location>
</feature>
<dbReference type="InParanoid" id="A0A3P8Z354"/>
<evidence type="ECO:0000313" key="3">
    <source>
        <dbReference type="Proteomes" id="UP000265140"/>
    </source>
</evidence>
<dbReference type="Bgee" id="ENSELUG00000021558">
    <property type="expression patterns" value="Expressed in muscle tissue and 14 other cell types or tissues"/>
</dbReference>
<dbReference type="PANTHER" id="PTHR44086:SF10">
    <property type="entry name" value="THIOSULFATE SULFURTRANSFERASE_RHODANESE-LIKE DOMAIN-CONTAINING PROTEIN 3"/>
    <property type="match status" value="1"/>
</dbReference>
<organism evidence="2 3">
    <name type="scientific">Esox lucius</name>
    <name type="common">Northern pike</name>
    <dbReference type="NCBI Taxonomy" id="8010"/>
    <lineage>
        <taxon>Eukaryota</taxon>
        <taxon>Metazoa</taxon>
        <taxon>Chordata</taxon>
        <taxon>Craniata</taxon>
        <taxon>Vertebrata</taxon>
        <taxon>Euteleostomi</taxon>
        <taxon>Actinopterygii</taxon>
        <taxon>Neopterygii</taxon>
        <taxon>Teleostei</taxon>
        <taxon>Protacanthopterygii</taxon>
        <taxon>Esociformes</taxon>
        <taxon>Esocidae</taxon>
        <taxon>Esox</taxon>
    </lineage>
</organism>
<reference evidence="3" key="1">
    <citation type="journal article" date="2014" name="PLoS ONE">
        <title>The genome and linkage map of the northern pike (Esox lucius): conserved synteny revealed between the salmonid sister group and the Neoteleostei.</title>
        <authorList>
            <person name="Rondeau E.B."/>
            <person name="Minkley D.R."/>
            <person name="Leong J.S."/>
            <person name="Messmer A.M."/>
            <person name="Jantzen J.R."/>
            <person name="von Schalburg K.R."/>
            <person name="Lemon C."/>
            <person name="Bird N.H."/>
            <person name="Koop B.F."/>
        </authorList>
    </citation>
    <scope>NUCLEOTIDE SEQUENCE</scope>
</reference>
<dbReference type="OrthoDB" id="566238at2759"/>
<reference evidence="2" key="3">
    <citation type="submission" date="2025-08" db="UniProtKB">
        <authorList>
            <consortium name="Ensembl"/>
        </authorList>
    </citation>
    <scope>IDENTIFICATION</scope>
</reference>
<sequence>MAQKACSRIAAVIPRLLFNRNIIPALTRASRISNTLRTNCRCTSYISATNKVYVLRNFCSSTLPETDVSYKQLKKMLASQTSVVIDVREPWELREYGHIPGSINVPLGQVNVALQLKPEEFKETYGGDKPQPTDHVVFSCLAGVRSKTALDTAISLGYKDVQHYAGGWQDWAKHEQER</sequence>
<dbReference type="SMART" id="SM00450">
    <property type="entry name" value="RHOD"/>
    <property type="match status" value="1"/>
</dbReference>
<dbReference type="PANTHER" id="PTHR44086">
    <property type="entry name" value="THIOSULFATE SULFURTRANSFERASE RDL2, MITOCHONDRIAL-RELATED"/>
    <property type="match status" value="1"/>
</dbReference>
<dbReference type="FunCoup" id="A0A3P8Z354">
    <property type="interactions" value="76"/>
</dbReference>
<reference evidence="2" key="2">
    <citation type="submission" date="2020-02" db="EMBL/GenBank/DDBJ databases">
        <title>Esox lucius (northern pike) genome, fEsoLuc1, primary haplotype.</title>
        <authorList>
            <person name="Myers G."/>
            <person name="Karagic N."/>
            <person name="Meyer A."/>
            <person name="Pippel M."/>
            <person name="Reichard M."/>
            <person name="Winkler S."/>
            <person name="Tracey A."/>
            <person name="Sims Y."/>
            <person name="Howe K."/>
            <person name="Rhie A."/>
            <person name="Formenti G."/>
            <person name="Durbin R."/>
            <person name="Fedrigo O."/>
            <person name="Jarvis E.D."/>
        </authorList>
    </citation>
    <scope>NUCLEOTIDE SEQUENCE [LARGE SCALE GENOMIC DNA]</scope>
</reference>
<name>A0A3P8Z354_ESOLU</name>
<dbReference type="Ensembl" id="ENSELUT00000042339.3">
    <property type="protein sequence ID" value="ENSELUP00000022622.1"/>
    <property type="gene ID" value="ENSELUG00000021558.3"/>
</dbReference>